<dbReference type="Gene3D" id="3.30.200.20">
    <property type="entry name" value="Phosphorylase Kinase, domain 1"/>
    <property type="match status" value="1"/>
</dbReference>
<protein>
    <recommendedName>
        <fullName evidence="3">Aminoglycoside phosphotransferase domain-containing protein</fullName>
    </recommendedName>
</protein>
<dbReference type="Pfam" id="PF01636">
    <property type="entry name" value="APH"/>
    <property type="match status" value="1"/>
</dbReference>
<dbReference type="AlphaFoldDB" id="A0A1K1VIU9"/>
<gene>
    <name evidence="4" type="ORF">SAMN02745752_00981</name>
</gene>
<name>A0A1K1VIU9_9GAMM</name>
<dbReference type="PANTHER" id="PTHR33540:SF1">
    <property type="entry name" value="N-ACETYLMURAMATE_N-ACETYLGLUCOSAMINE KINASE"/>
    <property type="match status" value="1"/>
</dbReference>
<dbReference type="SUPFAM" id="SSF56112">
    <property type="entry name" value="Protein kinase-like (PK-like)"/>
    <property type="match status" value="1"/>
</dbReference>
<dbReference type="OrthoDB" id="9809275at2"/>
<dbReference type="GO" id="GO:0005524">
    <property type="term" value="F:ATP binding"/>
    <property type="evidence" value="ECO:0007669"/>
    <property type="project" value="UniProtKB-KW"/>
</dbReference>
<dbReference type="PANTHER" id="PTHR33540">
    <property type="entry name" value="TRNA THREONYLCARBAMOYLADENOSINE BIOSYNTHESIS PROTEIN TSAE"/>
    <property type="match status" value="1"/>
</dbReference>
<keyword evidence="2" id="KW-0067">ATP-binding</keyword>
<dbReference type="Proteomes" id="UP000182350">
    <property type="component" value="Unassembled WGS sequence"/>
</dbReference>
<accession>A0A1K1VIU9</accession>
<evidence type="ECO:0000256" key="2">
    <source>
        <dbReference type="ARBA" id="ARBA00022840"/>
    </source>
</evidence>
<evidence type="ECO:0000313" key="5">
    <source>
        <dbReference type="Proteomes" id="UP000182350"/>
    </source>
</evidence>
<evidence type="ECO:0000259" key="3">
    <source>
        <dbReference type="Pfam" id="PF01636"/>
    </source>
</evidence>
<reference evidence="4 5" key="1">
    <citation type="submission" date="2016-11" db="EMBL/GenBank/DDBJ databases">
        <authorList>
            <person name="Jaros S."/>
            <person name="Januszkiewicz K."/>
            <person name="Wedrychowicz H."/>
        </authorList>
    </citation>
    <scope>NUCLEOTIDE SEQUENCE [LARGE SCALE GENOMIC DNA]</scope>
    <source>
        <strain evidence="4 5">DSM 21637</strain>
    </source>
</reference>
<dbReference type="EMBL" id="FPJW01000002">
    <property type="protein sequence ID" value="SFX24469.1"/>
    <property type="molecule type" value="Genomic_DNA"/>
</dbReference>
<dbReference type="STRING" id="1122209.SAMN02745752_00981"/>
<proteinExistence type="predicted"/>
<sequence>MINAVMNPDVKTTATERSIHLQEWLKPWLNRSPIPLTPVAGDASFRRYFRVEAADSRKGTSLILMDAPPDKENSERFLQLARAWQPLGIRVPTVHQACTQLGAALLEDFGDQQLMQAVREEDPASASPFYHQALQQLAHLQVQATHCPTAASLPNYDEALLQREMDLFDDWLLGQLLKLPDHDRPDGWTAFRQSLVDSALEQPRVVVHRDYHSRNLMLLPDHQLGILDFQDAVIGPCTYDAVSLIRDCYLMWPEAIQDQWQEQARQLHCRNFETIHATDWQRWFDLMGMQRHLKAAGIFARLWLRDGKAGYLKDIPRTLQHLQHALARHSEFQPISQWLHNQLMPQLEIQLDSLLNTPA</sequence>
<organism evidence="4 5">
    <name type="scientific">Marinospirillum alkaliphilum DSM 21637</name>
    <dbReference type="NCBI Taxonomy" id="1122209"/>
    <lineage>
        <taxon>Bacteria</taxon>
        <taxon>Pseudomonadati</taxon>
        <taxon>Pseudomonadota</taxon>
        <taxon>Gammaproteobacteria</taxon>
        <taxon>Oceanospirillales</taxon>
        <taxon>Oceanospirillaceae</taxon>
        <taxon>Marinospirillum</taxon>
    </lineage>
</organism>
<keyword evidence="5" id="KW-1185">Reference proteome</keyword>
<evidence type="ECO:0000256" key="1">
    <source>
        <dbReference type="ARBA" id="ARBA00022741"/>
    </source>
</evidence>
<feature type="domain" description="Aminoglycoside phosphotransferase" evidence="3">
    <location>
        <begin position="36"/>
        <end position="269"/>
    </location>
</feature>
<keyword evidence="1" id="KW-0547">Nucleotide-binding</keyword>
<dbReference type="InterPro" id="IPR011009">
    <property type="entry name" value="Kinase-like_dom_sf"/>
</dbReference>
<evidence type="ECO:0000313" key="4">
    <source>
        <dbReference type="EMBL" id="SFX24469.1"/>
    </source>
</evidence>
<dbReference type="Gene3D" id="3.90.1200.10">
    <property type="match status" value="1"/>
</dbReference>
<dbReference type="InterPro" id="IPR002575">
    <property type="entry name" value="Aminoglycoside_PTrfase"/>
</dbReference>